<name>A0A381WYS7_9ZZZZ</name>
<dbReference type="EMBL" id="UINC01013276">
    <property type="protein sequence ID" value="SVA57482.1"/>
    <property type="molecule type" value="Genomic_DNA"/>
</dbReference>
<dbReference type="InterPro" id="IPR029058">
    <property type="entry name" value="AB_hydrolase_fold"/>
</dbReference>
<dbReference type="SUPFAM" id="SSF53474">
    <property type="entry name" value="alpha/beta-Hydrolases"/>
    <property type="match status" value="1"/>
</dbReference>
<proteinExistence type="predicted"/>
<organism evidence="1">
    <name type="scientific">marine metagenome</name>
    <dbReference type="NCBI Taxonomy" id="408172"/>
    <lineage>
        <taxon>unclassified sequences</taxon>
        <taxon>metagenomes</taxon>
        <taxon>ecological metagenomes</taxon>
    </lineage>
</organism>
<gene>
    <name evidence="1" type="ORF">METZ01_LOCUS110336</name>
</gene>
<reference evidence="1" key="1">
    <citation type="submission" date="2018-05" db="EMBL/GenBank/DDBJ databases">
        <authorList>
            <person name="Lanie J.A."/>
            <person name="Ng W.-L."/>
            <person name="Kazmierczak K.M."/>
            <person name="Andrzejewski T.M."/>
            <person name="Davidsen T.M."/>
            <person name="Wayne K.J."/>
            <person name="Tettelin H."/>
            <person name="Glass J.I."/>
            <person name="Rusch D."/>
            <person name="Podicherti R."/>
            <person name="Tsui H.-C.T."/>
            <person name="Winkler M.E."/>
        </authorList>
    </citation>
    <scope>NUCLEOTIDE SEQUENCE</scope>
</reference>
<evidence type="ECO:0008006" key="2">
    <source>
        <dbReference type="Google" id="ProtNLM"/>
    </source>
</evidence>
<dbReference type="Gene3D" id="3.40.50.1820">
    <property type="entry name" value="alpha/beta hydrolase"/>
    <property type="match status" value="1"/>
</dbReference>
<protein>
    <recommendedName>
        <fullName evidence="2">Phospholipase/carboxylesterase/thioesterase domain-containing protein</fullName>
    </recommendedName>
</protein>
<evidence type="ECO:0000313" key="1">
    <source>
        <dbReference type="EMBL" id="SVA57482.1"/>
    </source>
</evidence>
<sequence length="287" mass="31765">MINKHNLLYQRVLWAGLSLLSLTIISCSGNSLDKLALGISKMSQLRSAELKGGKFILRVYYRFDQPGAPLHVYLEGDGRAWLSRYRASHNPTPRNPVGLSLAARDYADNVMYIARPCQYVSFNKNPDCKYPYWTNKRFAPEVIDSVSAVIDLGKKKAKARDLEMIGFSGGGAVAILVSAQRRDVTGIRTVAGNLNHKVWTTYHNINPLKGSLNAVDVANKVSDIPQIHYVGDLDRNIGLRLAESFKARSGRAACLQIRQVVGASHGKGWAKLWTKLNKIKLPDCGSN</sequence>
<dbReference type="PROSITE" id="PS51257">
    <property type="entry name" value="PROKAR_LIPOPROTEIN"/>
    <property type="match status" value="1"/>
</dbReference>
<accession>A0A381WYS7</accession>
<dbReference type="AlphaFoldDB" id="A0A381WYS7"/>